<protein>
    <submittedName>
        <fullName evidence="1">Uncharacterized protein</fullName>
    </submittedName>
</protein>
<name>A0AAN8IUA6_TRICO</name>
<reference evidence="1 2" key="1">
    <citation type="submission" date="2019-10" db="EMBL/GenBank/DDBJ databases">
        <title>Assembly and Annotation for the nematode Trichostrongylus colubriformis.</title>
        <authorList>
            <person name="Martin J."/>
        </authorList>
    </citation>
    <scope>NUCLEOTIDE SEQUENCE [LARGE SCALE GENOMIC DNA]</scope>
    <source>
        <strain evidence="1">G859</strain>
        <tissue evidence="1">Whole worm</tissue>
    </source>
</reference>
<dbReference type="SUPFAM" id="SSF49854">
    <property type="entry name" value="Spermadhesin, CUB domain"/>
    <property type="match status" value="1"/>
</dbReference>
<evidence type="ECO:0000313" key="1">
    <source>
        <dbReference type="EMBL" id="KAK5983853.1"/>
    </source>
</evidence>
<dbReference type="InterPro" id="IPR035914">
    <property type="entry name" value="Sperma_CUB_dom_sf"/>
</dbReference>
<dbReference type="Proteomes" id="UP001331761">
    <property type="component" value="Unassembled WGS sequence"/>
</dbReference>
<proteinExistence type="predicted"/>
<dbReference type="EMBL" id="WIXE01003534">
    <property type="protein sequence ID" value="KAK5983853.1"/>
    <property type="molecule type" value="Genomic_DNA"/>
</dbReference>
<feature type="non-terminal residue" evidence="1">
    <location>
        <position position="1"/>
    </location>
</feature>
<organism evidence="1 2">
    <name type="scientific">Trichostrongylus colubriformis</name>
    <name type="common">Black scour worm</name>
    <dbReference type="NCBI Taxonomy" id="6319"/>
    <lineage>
        <taxon>Eukaryota</taxon>
        <taxon>Metazoa</taxon>
        <taxon>Ecdysozoa</taxon>
        <taxon>Nematoda</taxon>
        <taxon>Chromadorea</taxon>
        <taxon>Rhabditida</taxon>
        <taxon>Rhabditina</taxon>
        <taxon>Rhabditomorpha</taxon>
        <taxon>Strongyloidea</taxon>
        <taxon>Trichostrongylidae</taxon>
        <taxon>Trichostrongylus</taxon>
    </lineage>
</organism>
<evidence type="ECO:0000313" key="2">
    <source>
        <dbReference type="Proteomes" id="UP001331761"/>
    </source>
</evidence>
<gene>
    <name evidence="1" type="ORF">GCK32_018937</name>
</gene>
<comment type="caution">
    <text evidence="1">The sequence shown here is derived from an EMBL/GenBank/DDBJ whole genome shotgun (WGS) entry which is preliminary data.</text>
</comment>
<dbReference type="Gene3D" id="2.60.120.290">
    <property type="entry name" value="Spermadhesin, CUB domain"/>
    <property type="match status" value="1"/>
</dbReference>
<accession>A0AAN8IUA6</accession>
<sequence length="102" mass="11458">NPGDRIRFQLTDVSFKCNPTCEEFVEVKSGQTHDRTGLRECCRAEYGEMVSQSNSILVLTMATTNSRFTLRYRREATAPNIPYPPGTCTCSMCFCQLAFSNG</sequence>
<keyword evidence="2" id="KW-1185">Reference proteome</keyword>
<dbReference type="AlphaFoldDB" id="A0AAN8IUA6"/>